<dbReference type="Gene3D" id="3.30.420.40">
    <property type="match status" value="2"/>
</dbReference>
<name>A0AAV9NNS0_9EURO</name>
<accession>A0AAV9NNS0</accession>
<organism evidence="2 3">
    <name type="scientific">Exophiala bonariae</name>
    <dbReference type="NCBI Taxonomy" id="1690606"/>
    <lineage>
        <taxon>Eukaryota</taxon>
        <taxon>Fungi</taxon>
        <taxon>Dikarya</taxon>
        <taxon>Ascomycota</taxon>
        <taxon>Pezizomycotina</taxon>
        <taxon>Eurotiomycetes</taxon>
        <taxon>Chaetothyriomycetidae</taxon>
        <taxon>Chaetothyriales</taxon>
        <taxon>Herpotrichiellaceae</taxon>
        <taxon>Exophiala</taxon>
    </lineage>
</organism>
<dbReference type="EMBL" id="JAVRRD010000002">
    <property type="protein sequence ID" value="KAK5062683.1"/>
    <property type="molecule type" value="Genomic_DNA"/>
</dbReference>
<dbReference type="PANTHER" id="PTHR42749">
    <property type="entry name" value="CELL SHAPE-DETERMINING PROTEIN MREB"/>
    <property type="match status" value="1"/>
</dbReference>
<gene>
    <name evidence="2" type="ORF">LTR84_004756</name>
</gene>
<feature type="region of interest" description="Disordered" evidence="1">
    <location>
        <begin position="144"/>
        <end position="182"/>
    </location>
</feature>
<protein>
    <submittedName>
        <fullName evidence="2">Uncharacterized protein</fullName>
    </submittedName>
</protein>
<evidence type="ECO:0000313" key="2">
    <source>
        <dbReference type="EMBL" id="KAK5062683.1"/>
    </source>
</evidence>
<dbReference type="SUPFAM" id="SSF53067">
    <property type="entry name" value="Actin-like ATPase domain"/>
    <property type="match status" value="2"/>
</dbReference>
<dbReference type="RefSeq" id="XP_064710955.1">
    <property type="nucleotide sequence ID" value="XM_064848331.1"/>
</dbReference>
<dbReference type="GeneID" id="89972934"/>
<dbReference type="CDD" id="cd10170">
    <property type="entry name" value="ASKHA_NBD_HSP70"/>
    <property type="match status" value="1"/>
</dbReference>
<evidence type="ECO:0000313" key="3">
    <source>
        <dbReference type="Proteomes" id="UP001358417"/>
    </source>
</evidence>
<dbReference type="Proteomes" id="UP001358417">
    <property type="component" value="Unassembled WGS sequence"/>
</dbReference>
<sequence length="706" mass="78619">MSELSEEVFVRLMPAQDHVDVDMIDAPAAFNGNSNHAAPLQASTHMTESTFVDQSEPSIAVITPPVDTPSKFIIAVDFGTTFSKVAFVCVDPEMRTRLIGPDSIHCIDHYPDIPIGISANAFTTNTSIPTELWYPLPKARVGPSSLPEPIPVDDDSDSSLEREWASSTKEDSEVKDFQPSTTQPTRLVRPAQVWGYAVQNKIVQNEGDSVDSRHITRFKLMLDESDVTQTIRQAILNDVKTLKSAKIITQPVDLITDYLTQLFQHTKSQLEQSHALREDSSIELVLCVPTLWSEKACRTMQIAIARALEASTLAKTEQGSVDNLFLVTEPEAAAAFALSGSRSLTHKRDTIQILDCGGGTVDAITYTVTQTNPLRLREVVPPKGGTFGSSFLNERLTTLLSTRLSGVELLGNSGSLDSIIRAAVVNWENGIKRKIDVTNKDQYIDSIQIYGLRADPARRFAKNRVLLDRKELKDIFRDSLMGITDIMRGQLRAADDKELTVSRVLLIGGFGQSPSLKSHLEKVLYKERNYQDLPIQLERPDYVDSAVARGAVLRALRKEDGPIRITRTSYGVLHSEYYNKSDPKHQGLRGTRDPADGQLYIKDTINWLIFKVTGRRVASKTREMRAEEAGRIIVDLTPLKAENKIQPERFHGPGDKVYEFYEVEFDLWLIVEGRNLRFEARSPQEPHSVEASAQFSIAAGFVPGTV</sequence>
<dbReference type="InterPro" id="IPR043129">
    <property type="entry name" value="ATPase_NBD"/>
</dbReference>
<feature type="compositionally biased region" description="Basic and acidic residues" evidence="1">
    <location>
        <begin position="159"/>
        <end position="176"/>
    </location>
</feature>
<evidence type="ECO:0000256" key="1">
    <source>
        <dbReference type="SAM" id="MobiDB-lite"/>
    </source>
</evidence>
<keyword evidence="3" id="KW-1185">Reference proteome</keyword>
<proteinExistence type="predicted"/>
<dbReference type="Gene3D" id="3.90.640.10">
    <property type="entry name" value="Actin, Chain A, domain 4"/>
    <property type="match status" value="1"/>
</dbReference>
<reference evidence="2 3" key="1">
    <citation type="submission" date="2023-08" db="EMBL/GenBank/DDBJ databases">
        <title>Black Yeasts Isolated from many extreme environments.</title>
        <authorList>
            <person name="Coleine C."/>
            <person name="Stajich J.E."/>
            <person name="Selbmann L."/>
        </authorList>
    </citation>
    <scope>NUCLEOTIDE SEQUENCE [LARGE SCALE GENOMIC DNA]</scope>
    <source>
        <strain evidence="2 3">CCFEE 5792</strain>
    </source>
</reference>
<dbReference type="AlphaFoldDB" id="A0AAV9NNS0"/>
<dbReference type="PANTHER" id="PTHR42749:SF8">
    <property type="entry name" value="HSP70 FAMILY PROTEIN (AFU_ORTHOLOGUE AFUA_3G13740)"/>
    <property type="match status" value="1"/>
</dbReference>
<comment type="caution">
    <text evidence="2">The sequence shown here is derived from an EMBL/GenBank/DDBJ whole genome shotgun (WGS) entry which is preliminary data.</text>
</comment>